<gene>
    <name evidence="1" type="ORF">FKW44_000060</name>
</gene>
<sequence>NSYVVLPESPTSSLKIPLDRGKWKRLDEGVYEDFYEVPCKSNRTCMQEQFRTLKLDTKIDFAAESASFIQMHLRGT</sequence>
<evidence type="ECO:0000313" key="1">
    <source>
        <dbReference type="EMBL" id="QQP55654.1"/>
    </source>
</evidence>
<feature type="non-terminal residue" evidence="1">
    <location>
        <position position="1"/>
    </location>
</feature>
<reference evidence="2" key="1">
    <citation type="submission" date="2021-01" db="EMBL/GenBank/DDBJ databases">
        <title>Caligus Genome Assembly.</title>
        <authorList>
            <person name="Gallardo-Escarate C."/>
        </authorList>
    </citation>
    <scope>NUCLEOTIDE SEQUENCE [LARGE SCALE GENOMIC DNA]</scope>
</reference>
<dbReference type="Proteomes" id="UP000595437">
    <property type="component" value="Chromosome 1"/>
</dbReference>
<proteinExistence type="predicted"/>
<evidence type="ECO:0000313" key="2">
    <source>
        <dbReference type="Proteomes" id="UP000595437"/>
    </source>
</evidence>
<dbReference type="AlphaFoldDB" id="A0A7T8QUL2"/>
<accession>A0A7T8QUL2</accession>
<keyword evidence="2" id="KW-1185">Reference proteome</keyword>
<organism evidence="1 2">
    <name type="scientific">Caligus rogercresseyi</name>
    <name type="common">Sea louse</name>
    <dbReference type="NCBI Taxonomy" id="217165"/>
    <lineage>
        <taxon>Eukaryota</taxon>
        <taxon>Metazoa</taxon>
        <taxon>Ecdysozoa</taxon>
        <taxon>Arthropoda</taxon>
        <taxon>Crustacea</taxon>
        <taxon>Multicrustacea</taxon>
        <taxon>Hexanauplia</taxon>
        <taxon>Copepoda</taxon>
        <taxon>Siphonostomatoida</taxon>
        <taxon>Caligidae</taxon>
        <taxon>Caligus</taxon>
    </lineage>
</organism>
<keyword evidence="1" id="KW-0675">Receptor</keyword>
<name>A0A7T8QUL2_CALRO</name>
<protein>
    <submittedName>
        <fullName evidence="1">Metabotropic glutamate receptor</fullName>
    </submittedName>
</protein>
<dbReference type="EMBL" id="CP045890">
    <property type="protein sequence ID" value="QQP55654.1"/>
    <property type="molecule type" value="Genomic_DNA"/>
</dbReference>
<feature type="non-terminal residue" evidence="1">
    <location>
        <position position="76"/>
    </location>
</feature>